<dbReference type="Pfam" id="PF14725">
    <property type="entry name" value="DUF4466"/>
    <property type="match status" value="1"/>
</dbReference>
<dbReference type="Gene3D" id="2.60.40.3550">
    <property type="entry name" value="Domain of unknown function DUF4466"/>
    <property type="match status" value="1"/>
</dbReference>
<dbReference type="InterPro" id="IPR028072">
    <property type="entry name" value="DUF4466"/>
</dbReference>
<accession>A0ABS3YFU3</accession>
<dbReference type="RefSeq" id="WP_209146558.1">
    <property type="nucleotide sequence ID" value="NZ_JAGHKP010000003.1"/>
</dbReference>
<sequence>MTGKFFRYTTVLAAAVMLASCSDKDYQVPEPKNELQNDAIKRSIGPNMAGLQMEFAYAIALPADKGKLVSAEVEASIAGAPETYIDNRSYYTNGSGDDIGIEVTNPSENKGNVTSVTFNKDTMASTLRYYYVPAAEARGKEVTFKFTGRASNGQTVTYNLGPFRISAMEMKLDIPVSDAGAKYFSIADMTAYNAADAAANADKIDLVYLHRTTPASFKHGLVAPAADAQYLPGVTLPPGVNRNTKMAKVNQLRDQQLSRDQFAVFVDDTDFQELDLSNGSNFALGLDKDYGVWAETADGKYRAYIFVNSVNNGAKSAVLSIKRYTMK</sequence>
<dbReference type="EMBL" id="JAGHKP010000003">
    <property type="protein sequence ID" value="MBO9153556.1"/>
    <property type="molecule type" value="Genomic_DNA"/>
</dbReference>
<evidence type="ECO:0000313" key="3">
    <source>
        <dbReference type="Proteomes" id="UP000679126"/>
    </source>
</evidence>
<reference evidence="3" key="1">
    <citation type="submission" date="2021-03" db="EMBL/GenBank/DDBJ databases">
        <title>Assistant Professor.</title>
        <authorList>
            <person name="Huq M.A."/>
        </authorList>
    </citation>
    <scope>NUCLEOTIDE SEQUENCE [LARGE SCALE GENOMIC DNA]</scope>
    <source>
        <strain evidence="3">MAH-28</strain>
    </source>
</reference>
<proteinExistence type="predicted"/>
<dbReference type="Proteomes" id="UP000679126">
    <property type="component" value="Unassembled WGS sequence"/>
</dbReference>
<keyword evidence="3" id="KW-1185">Reference proteome</keyword>
<protein>
    <submittedName>
        <fullName evidence="2">DUF4466 family protein</fullName>
    </submittedName>
</protein>
<evidence type="ECO:0000313" key="2">
    <source>
        <dbReference type="EMBL" id="MBO9153556.1"/>
    </source>
</evidence>
<evidence type="ECO:0000259" key="1">
    <source>
        <dbReference type="Pfam" id="PF14725"/>
    </source>
</evidence>
<name>A0ABS3YFU3_9BACT</name>
<feature type="domain" description="DUF4466" evidence="1">
    <location>
        <begin position="20"/>
        <end position="326"/>
    </location>
</feature>
<dbReference type="CDD" id="cd07472">
    <property type="entry name" value="HmuY_like"/>
    <property type="match status" value="1"/>
</dbReference>
<comment type="caution">
    <text evidence="2">The sequence shown here is derived from an EMBL/GenBank/DDBJ whole genome shotgun (WGS) entry which is preliminary data.</text>
</comment>
<dbReference type="PROSITE" id="PS51257">
    <property type="entry name" value="PROKAR_LIPOPROTEIN"/>
    <property type="match status" value="1"/>
</dbReference>
<organism evidence="2 3">
    <name type="scientific">Chitinophaga chungangae</name>
    <dbReference type="NCBI Taxonomy" id="2821488"/>
    <lineage>
        <taxon>Bacteria</taxon>
        <taxon>Pseudomonadati</taxon>
        <taxon>Bacteroidota</taxon>
        <taxon>Chitinophagia</taxon>
        <taxon>Chitinophagales</taxon>
        <taxon>Chitinophagaceae</taxon>
        <taxon>Chitinophaga</taxon>
    </lineage>
</organism>
<gene>
    <name evidence="2" type="ORF">J7I43_15110</name>
</gene>